<name>A0A1J5R661_9ZZZZ</name>
<dbReference type="PANTHER" id="PTHR33608">
    <property type="entry name" value="BLL2464 PROTEIN"/>
    <property type="match status" value="1"/>
</dbReference>
<dbReference type="PANTHER" id="PTHR33608:SF6">
    <property type="entry name" value="BLL2464 PROTEIN"/>
    <property type="match status" value="1"/>
</dbReference>
<comment type="caution">
    <text evidence="2">The sequence shown here is derived from an EMBL/GenBank/DDBJ whole genome shotgun (WGS) entry which is preliminary data.</text>
</comment>
<accession>A0A1J5R661</accession>
<sequence length="286" mass="33068">MIPAYAKPFTYQIPWKSNSVHYGNHRGTQRGLGFEYRGNVPLIDYPDARRMDLRQTLRDPYEQVQVKLFNQDNTTPIFAVCDLSSSMQFKGKLRKLDQAKEIAASIAYSAFETGDVFSIISYNQHVIEDYTLPLSHHVHQSFEVIEQLSDYQAMRVGAEGILEVPQYLSQHKGLVFWISDFHMPLELIEQAFNAMSVHQVVPVVLWDDQEYKSLPKFGFGNMIDPESGLNRTIFFRDAVRVQFEEAFAARKQALENLFSSFDSQAIYLSGKFDPEEMSHYFEQFMS</sequence>
<dbReference type="InterPro" id="IPR002881">
    <property type="entry name" value="DUF58"/>
</dbReference>
<dbReference type="SUPFAM" id="SSF53300">
    <property type="entry name" value="vWA-like"/>
    <property type="match status" value="1"/>
</dbReference>
<dbReference type="Pfam" id="PF01882">
    <property type="entry name" value="DUF58"/>
    <property type="match status" value="1"/>
</dbReference>
<protein>
    <recommendedName>
        <fullName evidence="1">DUF58 domain-containing protein</fullName>
    </recommendedName>
</protein>
<dbReference type="AlphaFoldDB" id="A0A1J5R661"/>
<evidence type="ECO:0000313" key="2">
    <source>
        <dbReference type="EMBL" id="OIQ85203.1"/>
    </source>
</evidence>
<reference evidence="2" key="1">
    <citation type="submission" date="2016-10" db="EMBL/GenBank/DDBJ databases">
        <title>Sequence of Gallionella enrichment culture.</title>
        <authorList>
            <person name="Poehlein A."/>
            <person name="Muehling M."/>
            <person name="Daniel R."/>
        </authorList>
    </citation>
    <scope>NUCLEOTIDE SEQUENCE</scope>
</reference>
<gene>
    <name evidence="2" type="ORF">GALL_329610</name>
</gene>
<organism evidence="2">
    <name type="scientific">mine drainage metagenome</name>
    <dbReference type="NCBI Taxonomy" id="410659"/>
    <lineage>
        <taxon>unclassified sequences</taxon>
        <taxon>metagenomes</taxon>
        <taxon>ecological metagenomes</taxon>
    </lineage>
</organism>
<feature type="domain" description="DUF58" evidence="1">
    <location>
        <begin position="47"/>
        <end position="251"/>
    </location>
</feature>
<dbReference type="InterPro" id="IPR036465">
    <property type="entry name" value="vWFA_dom_sf"/>
</dbReference>
<dbReference type="EMBL" id="MLJW01000561">
    <property type="protein sequence ID" value="OIQ85203.1"/>
    <property type="molecule type" value="Genomic_DNA"/>
</dbReference>
<proteinExistence type="predicted"/>
<evidence type="ECO:0000259" key="1">
    <source>
        <dbReference type="Pfam" id="PF01882"/>
    </source>
</evidence>